<dbReference type="Proteomes" id="UP000735302">
    <property type="component" value="Unassembled WGS sequence"/>
</dbReference>
<feature type="compositionally biased region" description="Basic and acidic residues" evidence="1">
    <location>
        <begin position="42"/>
        <end position="52"/>
    </location>
</feature>
<evidence type="ECO:0000256" key="1">
    <source>
        <dbReference type="SAM" id="MobiDB-lite"/>
    </source>
</evidence>
<sequence>MSQNAGLAPLGPAMQNAGGTTLGHLYDLECIIQGVQPPLPECRRGNPVDRNTEGQNCRPECRRGNSVGQNDGIPLSVQRLRGWRARTRLANEGPCNPSSEFSNLSPPTTTCSSVWSRYQANLRRPERFVRPGTISGCLRRGSVGVNKKESHDLESVSKEADLSPVAHKRNRCDQLCSSTQAGALLCGHLSPRKESAVVNVQGSSR</sequence>
<keyword evidence="3" id="KW-1185">Reference proteome</keyword>
<proteinExistence type="predicted"/>
<evidence type="ECO:0000313" key="2">
    <source>
        <dbReference type="EMBL" id="GFO00030.1"/>
    </source>
</evidence>
<gene>
    <name evidence="2" type="ORF">PoB_002653500</name>
</gene>
<feature type="region of interest" description="Disordered" evidence="1">
    <location>
        <begin position="42"/>
        <end position="63"/>
    </location>
</feature>
<name>A0AAV3ZZD5_9GAST</name>
<dbReference type="AlphaFoldDB" id="A0AAV3ZZD5"/>
<evidence type="ECO:0000313" key="3">
    <source>
        <dbReference type="Proteomes" id="UP000735302"/>
    </source>
</evidence>
<organism evidence="2 3">
    <name type="scientific">Plakobranchus ocellatus</name>
    <dbReference type="NCBI Taxonomy" id="259542"/>
    <lineage>
        <taxon>Eukaryota</taxon>
        <taxon>Metazoa</taxon>
        <taxon>Spiralia</taxon>
        <taxon>Lophotrochozoa</taxon>
        <taxon>Mollusca</taxon>
        <taxon>Gastropoda</taxon>
        <taxon>Heterobranchia</taxon>
        <taxon>Euthyneura</taxon>
        <taxon>Panpulmonata</taxon>
        <taxon>Sacoglossa</taxon>
        <taxon>Placobranchoidea</taxon>
        <taxon>Plakobranchidae</taxon>
        <taxon>Plakobranchus</taxon>
    </lineage>
</organism>
<accession>A0AAV3ZZD5</accession>
<comment type="caution">
    <text evidence="2">The sequence shown here is derived from an EMBL/GenBank/DDBJ whole genome shotgun (WGS) entry which is preliminary data.</text>
</comment>
<reference evidence="2 3" key="1">
    <citation type="journal article" date="2021" name="Elife">
        <title>Chloroplast acquisition without the gene transfer in kleptoplastic sea slugs, Plakobranchus ocellatus.</title>
        <authorList>
            <person name="Maeda T."/>
            <person name="Takahashi S."/>
            <person name="Yoshida T."/>
            <person name="Shimamura S."/>
            <person name="Takaki Y."/>
            <person name="Nagai Y."/>
            <person name="Toyoda A."/>
            <person name="Suzuki Y."/>
            <person name="Arimoto A."/>
            <person name="Ishii H."/>
            <person name="Satoh N."/>
            <person name="Nishiyama T."/>
            <person name="Hasebe M."/>
            <person name="Maruyama T."/>
            <person name="Minagawa J."/>
            <person name="Obokata J."/>
            <person name="Shigenobu S."/>
        </authorList>
    </citation>
    <scope>NUCLEOTIDE SEQUENCE [LARGE SCALE GENOMIC DNA]</scope>
</reference>
<dbReference type="EMBL" id="BLXT01003024">
    <property type="protein sequence ID" value="GFO00030.1"/>
    <property type="molecule type" value="Genomic_DNA"/>
</dbReference>
<protein>
    <submittedName>
        <fullName evidence="2">Uncharacterized protein</fullName>
    </submittedName>
</protein>